<dbReference type="Proteomes" id="UP001558613">
    <property type="component" value="Unassembled WGS sequence"/>
</dbReference>
<accession>A0ABR3NR06</accession>
<protein>
    <recommendedName>
        <fullName evidence="1">HAT C-terminal dimerisation domain-containing protein</fullName>
    </recommendedName>
</protein>
<evidence type="ECO:0000313" key="3">
    <source>
        <dbReference type="Proteomes" id="UP001558613"/>
    </source>
</evidence>
<dbReference type="InterPro" id="IPR052035">
    <property type="entry name" value="ZnF_BED_domain_contain"/>
</dbReference>
<dbReference type="EMBL" id="JAYMGO010000003">
    <property type="protein sequence ID" value="KAL1279098.1"/>
    <property type="molecule type" value="Genomic_DNA"/>
</dbReference>
<feature type="domain" description="HAT C-terminal dimerisation" evidence="1">
    <location>
        <begin position="272"/>
        <end position="351"/>
    </location>
</feature>
<organism evidence="2 3">
    <name type="scientific">Cirrhinus molitorella</name>
    <name type="common">mud carp</name>
    <dbReference type="NCBI Taxonomy" id="172907"/>
    <lineage>
        <taxon>Eukaryota</taxon>
        <taxon>Metazoa</taxon>
        <taxon>Chordata</taxon>
        <taxon>Craniata</taxon>
        <taxon>Vertebrata</taxon>
        <taxon>Euteleostomi</taxon>
        <taxon>Actinopterygii</taxon>
        <taxon>Neopterygii</taxon>
        <taxon>Teleostei</taxon>
        <taxon>Ostariophysi</taxon>
        <taxon>Cypriniformes</taxon>
        <taxon>Cyprinidae</taxon>
        <taxon>Labeoninae</taxon>
        <taxon>Labeonini</taxon>
        <taxon>Cirrhinus</taxon>
    </lineage>
</organism>
<sequence>SYVTITAHFIDDRWKMNAYVLQTRAMHESHTGAHMAEVSTTAAEALKRNQMMLNLPHHKLITDVAVRWNSAYEMLSRFLEQQPAICAALLSPEVRKSVSDICTLTEMEISNAEQVVQALKPMLVATNVMCEEKTPTVSVIAPLHTQLLSDMSSTAKDSPLVKELKNAIFQDLSKRYNSSEKSNLYISSALDPRFKSLLFLTPDEMNETFAKVVTKAAALQEAADLMDNRFQSTPPPDQEGSTMSAAEGKIDYTEPGEDLFTVHSPKRTEQEMKRYQEAPALPLTEDPLEWWKSQAHGYHLLSKLAQRYLCVPGTSVSTERMFSTAGDIISAQRSLLTSKHVDQLLFLKKNMHI</sequence>
<gene>
    <name evidence="2" type="ORF">QQF64_025771</name>
</gene>
<feature type="non-terminal residue" evidence="2">
    <location>
        <position position="1"/>
    </location>
</feature>
<dbReference type="Pfam" id="PF05699">
    <property type="entry name" value="Dimer_Tnp_hAT"/>
    <property type="match status" value="1"/>
</dbReference>
<dbReference type="InterPro" id="IPR008906">
    <property type="entry name" value="HATC_C_dom"/>
</dbReference>
<dbReference type="SUPFAM" id="SSF53098">
    <property type="entry name" value="Ribonuclease H-like"/>
    <property type="match status" value="1"/>
</dbReference>
<keyword evidence="3" id="KW-1185">Reference proteome</keyword>
<comment type="caution">
    <text evidence="2">The sequence shown here is derived from an EMBL/GenBank/DDBJ whole genome shotgun (WGS) entry which is preliminary data.</text>
</comment>
<dbReference type="PANTHER" id="PTHR46481:SF4">
    <property type="entry name" value="ZINC FINGER BED DOMAIN-CONTAINING PROTEIN 4"/>
    <property type="match status" value="1"/>
</dbReference>
<evidence type="ECO:0000313" key="2">
    <source>
        <dbReference type="EMBL" id="KAL1279098.1"/>
    </source>
</evidence>
<proteinExistence type="predicted"/>
<name>A0ABR3NR06_9TELE</name>
<dbReference type="InterPro" id="IPR012337">
    <property type="entry name" value="RNaseH-like_sf"/>
</dbReference>
<evidence type="ECO:0000259" key="1">
    <source>
        <dbReference type="Pfam" id="PF05699"/>
    </source>
</evidence>
<dbReference type="PANTHER" id="PTHR46481">
    <property type="entry name" value="ZINC FINGER BED DOMAIN-CONTAINING PROTEIN 4"/>
    <property type="match status" value="1"/>
</dbReference>
<reference evidence="2 3" key="1">
    <citation type="submission" date="2023-09" db="EMBL/GenBank/DDBJ databases">
        <authorList>
            <person name="Wang M."/>
        </authorList>
    </citation>
    <scope>NUCLEOTIDE SEQUENCE [LARGE SCALE GENOMIC DNA]</scope>
    <source>
        <strain evidence="2">GT-2023</strain>
        <tissue evidence="2">Liver</tissue>
    </source>
</reference>